<feature type="compositionally biased region" description="Basic and acidic residues" evidence="2">
    <location>
        <begin position="1035"/>
        <end position="1056"/>
    </location>
</feature>
<feature type="compositionally biased region" description="Low complexity" evidence="2">
    <location>
        <begin position="334"/>
        <end position="345"/>
    </location>
</feature>
<evidence type="ECO:0000256" key="2">
    <source>
        <dbReference type="SAM" id="MobiDB-lite"/>
    </source>
</evidence>
<feature type="region of interest" description="Disordered" evidence="2">
    <location>
        <begin position="296"/>
        <end position="867"/>
    </location>
</feature>
<feature type="region of interest" description="Disordered" evidence="2">
    <location>
        <begin position="1499"/>
        <end position="1680"/>
    </location>
</feature>
<feature type="domain" description="eCIS core" evidence="3">
    <location>
        <begin position="46"/>
        <end position="121"/>
    </location>
</feature>
<accession>A0A286DXQ6</accession>
<feature type="region of interest" description="Disordered" evidence="2">
    <location>
        <begin position="956"/>
        <end position="1152"/>
    </location>
</feature>
<feature type="compositionally biased region" description="Basic and acidic residues" evidence="2">
    <location>
        <begin position="1101"/>
        <end position="1116"/>
    </location>
</feature>
<evidence type="ECO:0000256" key="1">
    <source>
        <dbReference type="ARBA" id="ARBA00023054"/>
    </source>
</evidence>
<keyword evidence="5" id="KW-1185">Reference proteome</keyword>
<feature type="compositionally biased region" description="Basic and acidic residues" evidence="2">
    <location>
        <begin position="143"/>
        <end position="160"/>
    </location>
</feature>
<dbReference type="PANTHER" id="PTHR23075">
    <property type="entry name" value="PUTATIVE ATP-ASE"/>
    <property type="match status" value="1"/>
</dbReference>
<feature type="compositionally biased region" description="Acidic residues" evidence="2">
    <location>
        <begin position="451"/>
        <end position="461"/>
    </location>
</feature>
<dbReference type="OrthoDB" id="9153660at2"/>
<feature type="compositionally biased region" description="Low complexity" evidence="2">
    <location>
        <begin position="582"/>
        <end position="608"/>
    </location>
</feature>
<evidence type="ECO:0000259" key="3">
    <source>
        <dbReference type="Pfam" id="PF13699"/>
    </source>
</evidence>
<evidence type="ECO:0000313" key="5">
    <source>
        <dbReference type="Proteomes" id="UP000219072"/>
    </source>
</evidence>
<feature type="compositionally biased region" description="Basic and acidic residues" evidence="2">
    <location>
        <begin position="513"/>
        <end position="524"/>
    </location>
</feature>
<feature type="compositionally biased region" description="Low complexity" evidence="2">
    <location>
        <begin position="670"/>
        <end position="691"/>
    </location>
</feature>
<dbReference type="GO" id="GO:0007005">
    <property type="term" value="P:mitochondrion organization"/>
    <property type="evidence" value="ECO:0007669"/>
    <property type="project" value="TreeGrafter"/>
</dbReference>
<dbReference type="EMBL" id="OCNE01000010">
    <property type="protein sequence ID" value="SOD63445.1"/>
    <property type="molecule type" value="Genomic_DNA"/>
</dbReference>
<dbReference type="RefSeq" id="WP_097231903.1">
    <property type="nucleotide sequence ID" value="NZ_OCNE01000010.1"/>
</dbReference>
<feature type="compositionally biased region" description="Basic and acidic residues" evidence="2">
    <location>
        <begin position="10"/>
        <end position="35"/>
    </location>
</feature>
<dbReference type="GO" id="GO:0008270">
    <property type="term" value="F:zinc ion binding"/>
    <property type="evidence" value="ECO:0007669"/>
    <property type="project" value="TreeGrafter"/>
</dbReference>
<feature type="compositionally biased region" description="Basic and acidic residues" evidence="2">
    <location>
        <begin position="633"/>
        <end position="643"/>
    </location>
</feature>
<sequence length="2080" mass="223273">MSGTRASAPEPRRGRSTERRGRRDRKNTDGARAPEPKNVVSGAGQPLDPGVRREWEERLGHDLSRVRLHTDREAGTLAALLGADAVAVGQDILFREGAYLPGTAEGRRLLAHEVLHTVQNPHGLGTLRAGRELGAVSLAPQPVEREAESAARQLTDERHAPALGESAPDVATGRATPGWLRYATVDADRARTERLDPATLADRLAKGVLRSLRGDPADASGRVREQLGRMAPELQDSVLDRLEPQLTAHQHDRLLDLAEEAAGTVPRDFRTAGAPEAIPDVLELLDRERRRYDRAHPVDERRRRPGRPPAEEERAGEETDEERASEERAPAPTPARTPAAGASGADRQARQNQREAEASGARDEEDRNDARQEKESRADRRTRDERAEDEPAPEPEDRQRDSESVAQPEAVDEDAADPPLARDRDASHDEPDPDVEPLGLDPSADGATATEQDDEDAELDPDSAWNTELRPDDFLPATDLDVSAVPTADELTPGASPEDSTPTFPAPPPTRAEQVREEREREAATDPAAAAEAQDEPPAEASAATAGDPPEGAGSEPAAGQSVEQDVGPAPETGPVPEPEPADAAGPAGDPTVPDPADAAEPATAPVARDPEQDAEDPEPAVEPAVAPEPEPEAERVPERADTAEAQSRALGGAGTARLASPAPAPRTAPPTEGAAPSPTATPAAEPGGSADPATPVEGRRPGAARDDGEEAPAPGPTRRTSRAASAPPGPAAPPASGGGRGTRSTGAKRRKKERSAPRLATTDPETGLSTAAGLRPHAALEAMDGVGRAVGNSVGQERQALADAPPSTERPAGSPETRHGAPDTEAPVDYTGDDVATTEDPQREDAEVEGSEAPDPDGELPGEDMELSTGQMIGAGLITTGAKVVNYLGNLVGYEDDIIDTDGVLQHFLDLPDADEALAQADLGTAPGVELAGETEGLAGDQGANLDERGDRLQAEGAEDSQQNLGEDQIYPDVPQETLSGRAPSAPGGPGPRGGGSGPAGGEVPPEALSEVAEHERGPEIRAGFAKGQTAMATEREAKETGFRESQQRHERDVQTEIETNSARQTAEREAARTEVTASRARWREEQDAELAATRGRKSERHEAVRTEVAEREEQTDQEVEDAETEEREAIETEETTANEKPAKEKERAERESGNWVADAVDAIVDLFNEIKNAILEAFRAARDAIVSIVEGFVEAVTRLIDEAREFIVETFQAFVEFIVELGRTLLAAIQEIAASVRDFVVGLVNAAIALINELASMLRDAVNALLDAITSALSGLLDALARGLEAAVALVKGALNAVMDFARGLLQGLGEWMAVAVDIISDPGGWLGNAASAAHTGSRDHLFTETQAAVKEWFNQKIQEVLGLDQETFELLLSGGMSREEIVAEAWAAILPQLPLIIGELVITKVVAKLIPGAGWVLAIIDAIQAAIGALGEILRAFGLVLDFFKAVKGGNAARPFAKAVAAGIVALLELIYQALLSGIGKYVGRVADRLRGVARGLRDKSPDQPDNDERRAAGAEVNAANQQSDQADRQNTRPPPPPAATTTTSDRRGEDDRDRGREDDPDRRDDDRRDDERRADRPPRKPRPPQRKPAPATRSHRRAKQTTKAALARNRRAKRALGRDNRGSRTAKDLDKRATRTRDAYRDRRDQLRRQRRGREEQRRRRRDERERRENSTQSKADRLRKIIARIKPSILSLLNKGVGERPLRVVLDGLRRLHRLTTLSMAGADDFSIVAHLNPEGLVTRGEFETLPLGGEHKVVKDIQSRLGNHFTEFGELRDIMADAEKIMREVLGEHKLDLSVTSQGLGSRGGQDTRVAKSAAKVSVRDRDNTWRLGWDQSTAKLRNTPQASFPQTVILYLDHPTGGGVSNRVAVGQFVSDMSDSEMGEKGVQQEYIWQGQRFVKDAIGNFVPRFVERNLNSFDKPKTPTVGQGGKLSGGVGILPSAWAEGGKGKGRGKGKGKKSSREATIKEHVEGAPENRSTGRKNSPFISTTAVPASGLTNAEGEALGGEDGWAKIDLIHVEASRIFDLRRVEGQRKWGLANPTGDKARQGLQDVMRTQEILIQGEIPAAAIVEVRYGR</sequence>
<gene>
    <name evidence="4" type="ORF">SAMN06297387_110177</name>
</gene>
<feature type="compositionally biased region" description="Acidic residues" evidence="2">
    <location>
        <begin position="1117"/>
        <end position="1138"/>
    </location>
</feature>
<feature type="region of interest" description="Disordered" evidence="2">
    <location>
        <begin position="1946"/>
        <end position="1991"/>
    </location>
</feature>
<dbReference type="InterPro" id="IPR025295">
    <property type="entry name" value="eCIS_core_dom"/>
</dbReference>
<dbReference type="Pfam" id="PF13699">
    <property type="entry name" value="eCIS_core"/>
    <property type="match status" value="1"/>
</dbReference>
<feature type="compositionally biased region" description="Basic and acidic residues" evidence="2">
    <location>
        <begin position="1499"/>
        <end position="1516"/>
    </location>
</feature>
<feature type="compositionally biased region" description="Basic residues" evidence="2">
    <location>
        <begin position="1952"/>
        <end position="1962"/>
    </location>
</feature>
<reference evidence="4 5" key="1">
    <citation type="submission" date="2017-09" db="EMBL/GenBank/DDBJ databases">
        <authorList>
            <person name="Ehlers B."/>
            <person name="Leendertz F.H."/>
        </authorList>
    </citation>
    <scope>NUCLEOTIDE SEQUENCE [LARGE SCALE GENOMIC DNA]</scope>
    <source>
        <strain evidence="4 5">CGMCC 4.7095</strain>
    </source>
</reference>
<feature type="compositionally biased region" description="Basic and acidic residues" evidence="2">
    <location>
        <begin position="347"/>
        <end position="386"/>
    </location>
</feature>
<feature type="region of interest" description="Disordered" evidence="2">
    <location>
        <begin position="142"/>
        <end position="171"/>
    </location>
</feature>
<feature type="compositionally biased region" description="Basic and acidic residues" evidence="2">
    <location>
        <begin position="1620"/>
        <end position="1680"/>
    </location>
</feature>
<protein>
    <recommendedName>
        <fullName evidence="3">eCIS core domain-containing protein</fullName>
    </recommendedName>
</protein>
<dbReference type="PANTHER" id="PTHR23075:SF0">
    <property type="entry name" value="ATPASE FAMILY AAA DOMAIN-CONTAINING PROTEIN 3"/>
    <property type="match status" value="1"/>
</dbReference>
<feature type="region of interest" description="Disordered" evidence="2">
    <location>
        <begin position="1"/>
        <end position="55"/>
    </location>
</feature>
<feature type="compositionally biased region" description="Basic and acidic residues" evidence="2">
    <location>
        <begin position="1548"/>
        <end position="1582"/>
    </location>
</feature>
<evidence type="ECO:0000313" key="4">
    <source>
        <dbReference type="EMBL" id="SOD63445.1"/>
    </source>
</evidence>
<organism evidence="4 5">
    <name type="scientific">Streptomyces zhaozhouensis</name>
    <dbReference type="NCBI Taxonomy" id="1300267"/>
    <lineage>
        <taxon>Bacteria</taxon>
        <taxon>Bacillati</taxon>
        <taxon>Actinomycetota</taxon>
        <taxon>Actinomycetes</taxon>
        <taxon>Kitasatosporales</taxon>
        <taxon>Streptomycetaceae</taxon>
        <taxon>Streptomyces</taxon>
    </lineage>
</organism>
<feature type="compositionally biased region" description="Basic and acidic residues" evidence="2">
    <location>
        <begin position="420"/>
        <end position="430"/>
    </location>
</feature>
<dbReference type="Proteomes" id="UP000219072">
    <property type="component" value="Unassembled WGS sequence"/>
</dbReference>
<proteinExistence type="predicted"/>
<feature type="compositionally biased region" description="Basic and acidic residues" evidence="2">
    <location>
        <begin position="1963"/>
        <end position="1977"/>
    </location>
</feature>
<feature type="compositionally biased region" description="Basic and acidic residues" evidence="2">
    <location>
        <begin position="698"/>
        <end position="707"/>
    </location>
</feature>
<name>A0A286DXQ6_9ACTN</name>
<keyword evidence="1" id="KW-0175">Coiled coil</keyword>
<feature type="compositionally biased region" description="Gly residues" evidence="2">
    <location>
        <begin position="992"/>
        <end position="1002"/>
    </location>
</feature>
<feature type="compositionally biased region" description="Acidic residues" evidence="2">
    <location>
        <begin position="847"/>
        <end position="867"/>
    </location>
</feature>
<feature type="compositionally biased region" description="Low complexity" evidence="2">
    <location>
        <begin position="717"/>
        <end position="727"/>
    </location>
</feature>
<feature type="compositionally biased region" description="Basic and acidic residues" evidence="2">
    <location>
        <begin position="1142"/>
        <end position="1152"/>
    </location>
</feature>